<dbReference type="Pfam" id="PF01979">
    <property type="entry name" value="Amidohydro_1"/>
    <property type="match status" value="1"/>
</dbReference>
<gene>
    <name evidence="3" type="ORF">AKJ64_03500</name>
</gene>
<dbReference type="AlphaFoldDB" id="A0A133UDL2"/>
<proteinExistence type="predicted"/>
<dbReference type="GO" id="GO:0016810">
    <property type="term" value="F:hydrolase activity, acting on carbon-nitrogen (but not peptide) bonds"/>
    <property type="evidence" value="ECO:0007669"/>
    <property type="project" value="InterPro"/>
</dbReference>
<dbReference type="PANTHER" id="PTHR43794">
    <property type="entry name" value="AMINOHYDROLASE SSNA-RELATED"/>
    <property type="match status" value="1"/>
</dbReference>
<dbReference type="PANTHER" id="PTHR43794:SF11">
    <property type="entry name" value="AMIDOHYDROLASE-RELATED DOMAIN-CONTAINING PROTEIN"/>
    <property type="match status" value="1"/>
</dbReference>
<evidence type="ECO:0000259" key="2">
    <source>
        <dbReference type="Pfam" id="PF01979"/>
    </source>
</evidence>
<sequence>MDQNRRVMEGSVLVEDGEIKQVGDIDGDRADKVIDAEGKIVMPGLICAFTHPYKILLKGASMKVEPPSDFTQILQRVWWPLDEKLSKKEIHISTLSACLEFMRTGVTFFAGLHSSQESIGKSLDFVASAIEKAGLRAIIGFEASERHTRAEGARGMKENIRFLEKCQKSSSLETKINGMVGLSASFMSSNELLRHGKRVANRFDVPVAISAAEGRVDLYHNLEEYGKRTIERFRDEGLLSSNTILGHCVHVDDKELSMIEKAGAKVAHDPTSSLLNATGIAPVLKMKEMDIPVGLGNDDYILDHFENIRSLYFVHKGMAGDPRAISPVEALEMATIRGAELYDMENQVGSIEPGKQADIILIDPNPLPTPLLRGNAMDYVVKTVSKSDVETIMVGGEILMRSGNVKTLNEQKTMKKSRKTARKIWKELGI</sequence>
<dbReference type="InterPro" id="IPR011059">
    <property type="entry name" value="Metal-dep_hydrolase_composite"/>
</dbReference>
<dbReference type="InterPro" id="IPR050287">
    <property type="entry name" value="MTA/SAH_deaminase"/>
</dbReference>
<evidence type="ECO:0000313" key="4">
    <source>
        <dbReference type="Proteomes" id="UP000070373"/>
    </source>
</evidence>
<evidence type="ECO:0000256" key="1">
    <source>
        <dbReference type="ARBA" id="ARBA00022801"/>
    </source>
</evidence>
<comment type="caution">
    <text evidence="3">The sequence shown here is derived from an EMBL/GenBank/DDBJ whole genome shotgun (WGS) entry which is preliminary data.</text>
</comment>
<dbReference type="EMBL" id="LHXN01000062">
    <property type="protein sequence ID" value="KXA92297.1"/>
    <property type="molecule type" value="Genomic_DNA"/>
</dbReference>
<dbReference type="Proteomes" id="UP000070373">
    <property type="component" value="Unassembled WGS sequence"/>
</dbReference>
<dbReference type="SUPFAM" id="SSF51338">
    <property type="entry name" value="Composite domain of metallo-dependent hydrolases"/>
    <property type="match status" value="1"/>
</dbReference>
<reference evidence="3 4" key="1">
    <citation type="journal article" date="2016" name="Sci. Rep.">
        <title>Metabolic traits of an uncultured archaeal lineage -MSBL1- from brine pools of the Red Sea.</title>
        <authorList>
            <person name="Mwirichia R."/>
            <person name="Alam I."/>
            <person name="Rashid M."/>
            <person name="Vinu M."/>
            <person name="Ba-Alawi W."/>
            <person name="Anthony Kamau A."/>
            <person name="Kamanda Ngugi D."/>
            <person name="Goker M."/>
            <person name="Klenk H.P."/>
            <person name="Bajic V."/>
            <person name="Stingl U."/>
        </authorList>
    </citation>
    <scope>NUCLEOTIDE SEQUENCE [LARGE SCALE GENOMIC DNA]</scope>
    <source>
        <strain evidence="3">SCGC-AAA259E17</strain>
    </source>
</reference>
<dbReference type="InterPro" id="IPR006680">
    <property type="entry name" value="Amidohydro-rel"/>
</dbReference>
<keyword evidence="4" id="KW-1185">Reference proteome</keyword>
<accession>A0A133UDL2</accession>
<dbReference type="SUPFAM" id="SSF51556">
    <property type="entry name" value="Metallo-dependent hydrolases"/>
    <property type="match status" value="1"/>
</dbReference>
<evidence type="ECO:0000313" key="3">
    <source>
        <dbReference type="EMBL" id="KXA92297.1"/>
    </source>
</evidence>
<feature type="domain" description="Amidohydrolase-related" evidence="2">
    <location>
        <begin position="40"/>
        <end position="398"/>
    </location>
</feature>
<protein>
    <recommendedName>
        <fullName evidence="2">Amidohydrolase-related domain-containing protein</fullName>
    </recommendedName>
</protein>
<organism evidence="3 4">
    <name type="scientific">candidate division MSBL1 archaeon SCGC-AAA259E17</name>
    <dbReference type="NCBI Taxonomy" id="1698263"/>
    <lineage>
        <taxon>Archaea</taxon>
        <taxon>Methanobacteriati</taxon>
        <taxon>Methanobacteriota</taxon>
        <taxon>candidate division MSBL1</taxon>
    </lineage>
</organism>
<name>A0A133UDL2_9EURY</name>
<dbReference type="Gene3D" id="2.30.40.10">
    <property type="entry name" value="Urease, subunit C, domain 1"/>
    <property type="match status" value="1"/>
</dbReference>
<dbReference type="Gene3D" id="3.20.20.140">
    <property type="entry name" value="Metal-dependent hydrolases"/>
    <property type="match status" value="1"/>
</dbReference>
<dbReference type="InterPro" id="IPR032466">
    <property type="entry name" value="Metal_Hydrolase"/>
</dbReference>
<keyword evidence="1" id="KW-0378">Hydrolase</keyword>